<accession>A0A3B0UIC3</accession>
<dbReference type="EMBL" id="UOES01000351">
    <property type="protein sequence ID" value="VAW28123.1"/>
    <property type="molecule type" value="Genomic_DNA"/>
</dbReference>
<reference evidence="1" key="1">
    <citation type="submission" date="2018-06" db="EMBL/GenBank/DDBJ databases">
        <authorList>
            <person name="Zhirakovskaya E."/>
        </authorList>
    </citation>
    <scope>NUCLEOTIDE SEQUENCE</scope>
</reference>
<dbReference type="PANTHER" id="PTHR36842">
    <property type="entry name" value="PROTEIN TOLB HOMOLOG"/>
    <property type="match status" value="1"/>
</dbReference>
<sequence>MRIELYMVFLIAFATSFVYGQNDYSVERIEQLDIKGFNLKLNPEGDKLVYTTSNYKGLWLYNIGEGNTVEISSKNGAGYEPLITDDYIFYKSKESQSMLQRIEVLSKNKTSINLSSKEQSPKAFYACEGTSKILEAKTSSDLYSIVLIYRDGRQIEIAPLGKRNYLNVSLSPNETKLLFRVSGLGSYVTQLDGTVIKEFKTAEFPVWLNENEILFAEVNDDGHQYVASDLYISSISSNEKLNLTSSIDAIAIYPNVSANKRKIVFNTPEGHVYLISLGFVTK</sequence>
<name>A0A3B0UIC3_9ZZZZ</name>
<evidence type="ECO:0000313" key="1">
    <source>
        <dbReference type="EMBL" id="VAW28123.1"/>
    </source>
</evidence>
<dbReference type="PANTHER" id="PTHR36842:SF1">
    <property type="entry name" value="PROTEIN TOLB"/>
    <property type="match status" value="1"/>
</dbReference>
<dbReference type="AlphaFoldDB" id="A0A3B0UIC3"/>
<protein>
    <submittedName>
        <fullName evidence="1">Uncharacterized protein</fullName>
    </submittedName>
</protein>
<organism evidence="1">
    <name type="scientific">hydrothermal vent metagenome</name>
    <dbReference type="NCBI Taxonomy" id="652676"/>
    <lineage>
        <taxon>unclassified sequences</taxon>
        <taxon>metagenomes</taxon>
        <taxon>ecological metagenomes</taxon>
    </lineage>
</organism>
<proteinExistence type="predicted"/>
<dbReference type="SUPFAM" id="SSF69304">
    <property type="entry name" value="Tricorn protease N-terminal domain"/>
    <property type="match status" value="1"/>
</dbReference>
<gene>
    <name evidence="1" type="ORF">MNBD_BACTEROID06-1860</name>
</gene>